<name>A0A399EI09_9DEIN</name>
<sequence length="331" mass="37326">MPGVSVLLVPTLGPFHILHPRYNGVTVLELTRLYQPETLYLASYSPQELGAQRWRDQNELSFFHVLPWAERVGLAVVALDEAEDLRRQALEFRQALEQYPRGQEFLRRAAPLEEALQRLLTEPMTPERLAQKGTIEALQAYHQGYVRLFGDGPATGFRSLRMRKVAERLSSPGRAVVLVDVLDYPLLIEALPEGSYRLPQAHAPTEFERWRSLLDRAWRLSESDDWGLLLEGLQAVKEPEALYCAAQIYLAAGQPEDALVLLEELLHTDFHHPAYLPGYALARYGQLADALGQRERALRAYQAVLGLSWAPAEAREIALAGQRTPFRLGSA</sequence>
<organism evidence="1 2">
    <name type="scientific">Meiothermus luteus</name>
    <dbReference type="NCBI Taxonomy" id="2026184"/>
    <lineage>
        <taxon>Bacteria</taxon>
        <taxon>Thermotogati</taxon>
        <taxon>Deinococcota</taxon>
        <taxon>Deinococci</taxon>
        <taxon>Thermales</taxon>
        <taxon>Thermaceae</taxon>
        <taxon>Meiothermus</taxon>
    </lineage>
</organism>
<evidence type="ECO:0000313" key="2">
    <source>
        <dbReference type="Proteomes" id="UP000265800"/>
    </source>
</evidence>
<gene>
    <name evidence="1" type="ORF">Mlute_01918</name>
</gene>
<dbReference type="RefSeq" id="WP_182482531.1">
    <property type="nucleotide sequence ID" value="NZ_QWKZ01000063.1"/>
</dbReference>
<evidence type="ECO:0000313" key="1">
    <source>
        <dbReference type="EMBL" id="RIH84307.1"/>
    </source>
</evidence>
<dbReference type="Proteomes" id="UP000265800">
    <property type="component" value="Unassembled WGS sequence"/>
</dbReference>
<dbReference type="InterPro" id="IPR011990">
    <property type="entry name" value="TPR-like_helical_dom_sf"/>
</dbReference>
<reference evidence="1 2" key="1">
    <citation type="submission" date="2018-08" db="EMBL/GenBank/DDBJ databases">
        <title>Meiothermus luteus KCTC 52599 genome sequencing project.</title>
        <authorList>
            <person name="Da Costa M.S."/>
            <person name="Albuquerque L."/>
            <person name="Raposo P."/>
            <person name="Froufe H.J.C."/>
            <person name="Barroso C.S."/>
            <person name="Egas C."/>
        </authorList>
    </citation>
    <scope>NUCLEOTIDE SEQUENCE [LARGE SCALE GENOMIC DNA]</scope>
    <source>
        <strain evidence="1 2">KCTC 52599</strain>
    </source>
</reference>
<comment type="caution">
    <text evidence="1">The sequence shown here is derived from an EMBL/GenBank/DDBJ whole genome shotgun (WGS) entry which is preliminary data.</text>
</comment>
<dbReference type="Gene3D" id="1.25.40.10">
    <property type="entry name" value="Tetratricopeptide repeat domain"/>
    <property type="match status" value="1"/>
</dbReference>
<evidence type="ECO:0008006" key="3">
    <source>
        <dbReference type="Google" id="ProtNLM"/>
    </source>
</evidence>
<proteinExistence type="predicted"/>
<protein>
    <recommendedName>
        <fullName evidence="3">Tetratricopeptide repeat protein</fullName>
    </recommendedName>
</protein>
<dbReference type="SUPFAM" id="SSF48452">
    <property type="entry name" value="TPR-like"/>
    <property type="match status" value="1"/>
</dbReference>
<dbReference type="EMBL" id="QWKZ01000063">
    <property type="protein sequence ID" value="RIH84307.1"/>
    <property type="molecule type" value="Genomic_DNA"/>
</dbReference>
<keyword evidence="2" id="KW-1185">Reference proteome</keyword>
<dbReference type="AlphaFoldDB" id="A0A399EI09"/>
<accession>A0A399EI09</accession>